<name>A0A0E9VPY0_ANGAN</name>
<protein>
    <submittedName>
        <fullName evidence="1">Uncharacterized protein</fullName>
    </submittedName>
</protein>
<accession>A0A0E9VPY0</accession>
<organism evidence="1">
    <name type="scientific">Anguilla anguilla</name>
    <name type="common">European freshwater eel</name>
    <name type="synonym">Muraena anguilla</name>
    <dbReference type="NCBI Taxonomy" id="7936"/>
    <lineage>
        <taxon>Eukaryota</taxon>
        <taxon>Metazoa</taxon>
        <taxon>Chordata</taxon>
        <taxon>Craniata</taxon>
        <taxon>Vertebrata</taxon>
        <taxon>Euteleostomi</taxon>
        <taxon>Actinopterygii</taxon>
        <taxon>Neopterygii</taxon>
        <taxon>Teleostei</taxon>
        <taxon>Anguilliformes</taxon>
        <taxon>Anguillidae</taxon>
        <taxon>Anguilla</taxon>
    </lineage>
</organism>
<proteinExistence type="predicted"/>
<reference evidence="1" key="2">
    <citation type="journal article" date="2015" name="Fish Shellfish Immunol.">
        <title>Early steps in the European eel (Anguilla anguilla)-Vibrio vulnificus interaction in the gills: Role of the RtxA13 toxin.</title>
        <authorList>
            <person name="Callol A."/>
            <person name="Pajuelo D."/>
            <person name="Ebbesson L."/>
            <person name="Teles M."/>
            <person name="MacKenzie S."/>
            <person name="Amaro C."/>
        </authorList>
    </citation>
    <scope>NUCLEOTIDE SEQUENCE</scope>
</reference>
<evidence type="ECO:0000313" key="1">
    <source>
        <dbReference type="EMBL" id="JAH80204.1"/>
    </source>
</evidence>
<dbReference type="AlphaFoldDB" id="A0A0E9VPY0"/>
<sequence>MAGLFLSANAAVAIKDV</sequence>
<dbReference type="EMBL" id="GBXM01028373">
    <property type="protein sequence ID" value="JAH80204.1"/>
    <property type="molecule type" value="Transcribed_RNA"/>
</dbReference>
<reference evidence="1" key="1">
    <citation type="submission" date="2014-11" db="EMBL/GenBank/DDBJ databases">
        <authorList>
            <person name="Amaro Gonzalez C."/>
        </authorList>
    </citation>
    <scope>NUCLEOTIDE SEQUENCE</scope>
</reference>